<name>A0A9Q1JU20_9CARY</name>
<organism evidence="1 2">
    <name type="scientific">Carnegiea gigantea</name>
    <dbReference type="NCBI Taxonomy" id="171969"/>
    <lineage>
        <taxon>Eukaryota</taxon>
        <taxon>Viridiplantae</taxon>
        <taxon>Streptophyta</taxon>
        <taxon>Embryophyta</taxon>
        <taxon>Tracheophyta</taxon>
        <taxon>Spermatophyta</taxon>
        <taxon>Magnoliopsida</taxon>
        <taxon>eudicotyledons</taxon>
        <taxon>Gunneridae</taxon>
        <taxon>Pentapetalae</taxon>
        <taxon>Caryophyllales</taxon>
        <taxon>Cactineae</taxon>
        <taxon>Cactaceae</taxon>
        <taxon>Cactoideae</taxon>
        <taxon>Echinocereeae</taxon>
        <taxon>Carnegiea</taxon>
    </lineage>
</organism>
<dbReference type="Proteomes" id="UP001153076">
    <property type="component" value="Unassembled WGS sequence"/>
</dbReference>
<accession>A0A9Q1JU20</accession>
<protein>
    <submittedName>
        <fullName evidence="1">Uncharacterized protein</fullName>
    </submittedName>
</protein>
<sequence length="186" mass="20605">MLKIWMTAISPQASIKTLLNSYMSSSPFHSLVAWSPTPNPSPEPPTPCHLQMPRLVPTFDSLLPENAQTCTGTNSSMRHHTLSSPRVLATSPHTCANHQPAAHSRRSSTNCKLFSGLSSLRTSRLQGAMDIEGQGNEIHVNENLNPISMITALEPLVEDDKRRSLVQLEFVVIDRKIFNDGKKRPK</sequence>
<proteinExistence type="predicted"/>
<dbReference type="AlphaFoldDB" id="A0A9Q1JU20"/>
<gene>
    <name evidence="1" type="ORF">Cgig2_027115</name>
</gene>
<comment type="caution">
    <text evidence="1">The sequence shown here is derived from an EMBL/GenBank/DDBJ whole genome shotgun (WGS) entry which is preliminary data.</text>
</comment>
<evidence type="ECO:0000313" key="1">
    <source>
        <dbReference type="EMBL" id="KAJ8431060.1"/>
    </source>
</evidence>
<keyword evidence="2" id="KW-1185">Reference proteome</keyword>
<dbReference type="EMBL" id="JAKOGI010000727">
    <property type="protein sequence ID" value="KAJ8431060.1"/>
    <property type="molecule type" value="Genomic_DNA"/>
</dbReference>
<reference evidence="1" key="1">
    <citation type="submission" date="2022-04" db="EMBL/GenBank/DDBJ databases">
        <title>Carnegiea gigantea Genome sequencing and assembly v2.</title>
        <authorList>
            <person name="Copetti D."/>
            <person name="Sanderson M.J."/>
            <person name="Burquez A."/>
            <person name="Wojciechowski M.F."/>
        </authorList>
    </citation>
    <scope>NUCLEOTIDE SEQUENCE</scope>
    <source>
        <strain evidence="1">SGP5-SGP5p</strain>
        <tissue evidence="1">Aerial part</tissue>
    </source>
</reference>
<evidence type="ECO:0000313" key="2">
    <source>
        <dbReference type="Proteomes" id="UP001153076"/>
    </source>
</evidence>